<name>A0AAD9KEQ2_9ANNE</name>
<gene>
    <name evidence="4" type="ORF">LSH36_7g17059</name>
</gene>
<dbReference type="EMBL" id="JAODUP010000007">
    <property type="protein sequence ID" value="KAK2169787.1"/>
    <property type="molecule type" value="Genomic_DNA"/>
</dbReference>
<keyword evidence="5" id="KW-1185">Reference proteome</keyword>
<dbReference type="PANTHER" id="PTHR33562">
    <property type="entry name" value="ATILLA, ISOFORM B-RELATED-RELATED"/>
    <property type="match status" value="1"/>
</dbReference>
<accession>A0AAD9KEQ2</accession>
<evidence type="ECO:0000313" key="4">
    <source>
        <dbReference type="EMBL" id="KAK2169787.1"/>
    </source>
</evidence>
<evidence type="ECO:0000256" key="3">
    <source>
        <dbReference type="SAM" id="SignalP"/>
    </source>
</evidence>
<comment type="caution">
    <text evidence="4">The sequence shown here is derived from an EMBL/GenBank/DDBJ whole genome shotgun (WGS) entry which is preliminary data.</text>
</comment>
<feature type="signal peptide" evidence="3">
    <location>
        <begin position="1"/>
        <end position="20"/>
    </location>
</feature>
<dbReference type="AlphaFoldDB" id="A0AAD9KEQ2"/>
<reference evidence="4" key="1">
    <citation type="journal article" date="2023" name="Mol. Biol. Evol.">
        <title>Third-Generation Sequencing Reveals the Adaptive Role of the Epigenome in Three Deep-Sea Polychaetes.</title>
        <authorList>
            <person name="Perez M."/>
            <person name="Aroh O."/>
            <person name="Sun Y."/>
            <person name="Lan Y."/>
            <person name="Juniper S.K."/>
            <person name="Young C.R."/>
            <person name="Angers B."/>
            <person name="Qian P.Y."/>
        </authorList>
    </citation>
    <scope>NUCLEOTIDE SEQUENCE</scope>
    <source>
        <strain evidence="4">P08H-3</strain>
    </source>
</reference>
<dbReference type="GO" id="GO:0030431">
    <property type="term" value="P:sleep"/>
    <property type="evidence" value="ECO:0007669"/>
    <property type="project" value="InterPro"/>
</dbReference>
<keyword evidence="2" id="KW-0325">Glycoprotein</keyword>
<evidence type="ECO:0008006" key="6">
    <source>
        <dbReference type="Google" id="ProtNLM"/>
    </source>
</evidence>
<sequence length="152" mass="17224">MTSLLYVFIVLFATLTSGSALQCYRCQSNQPGCGKEVNIRLQRWWTCPDTGEGGGENFCVKVIKKRGSDEEYIRECLMTLRHNTGIRESLPTVQRHGYCEPARNNNPRDPFNENVIYCFCNDWNGCNTASGIHINIMLSSVISSIVLFCSLW</sequence>
<dbReference type="Pfam" id="PF17064">
    <property type="entry name" value="QVR"/>
    <property type="match status" value="1"/>
</dbReference>
<proteinExistence type="predicted"/>
<dbReference type="PANTHER" id="PTHR33562:SF28">
    <property type="entry name" value="PROTEIN QUIVER"/>
    <property type="match status" value="1"/>
</dbReference>
<organism evidence="4 5">
    <name type="scientific">Paralvinella palmiformis</name>
    <dbReference type="NCBI Taxonomy" id="53620"/>
    <lineage>
        <taxon>Eukaryota</taxon>
        <taxon>Metazoa</taxon>
        <taxon>Spiralia</taxon>
        <taxon>Lophotrochozoa</taxon>
        <taxon>Annelida</taxon>
        <taxon>Polychaeta</taxon>
        <taxon>Sedentaria</taxon>
        <taxon>Canalipalpata</taxon>
        <taxon>Terebellida</taxon>
        <taxon>Terebelliformia</taxon>
        <taxon>Alvinellidae</taxon>
        <taxon>Paralvinella</taxon>
    </lineage>
</organism>
<evidence type="ECO:0000313" key="5">
    <source>
        <dbReference type="Proteomes" id="UP001208570"/>
    </source>
</evidence>
<dbReference type="GO" id="GO:0032222">
    <property type="term" value="P:regulation of synaptic transmission, cholinergic"/>
    <property type="evidence" value="ECO:0007669"/>
    <property type="project" value="InterPro"/>
</dbReference>
<evidence type="ECO:0000256" key="1">
    <source>
        <dbReference type="ARBA" id="ARBA00022729"/>
    </source>
</evidence>
<feature type="chain" id="PRO_5042197680" description="Protein sleepless" evidence="3">
    <location>
        <begin position="21"/>
        <end position="152"/>
    </location>
</feature>
<dbReference type="InterPro" id="IPR031424">
    <property type="entry name" value="QVR-like"/>
</dbReference>
<dbReference type="Proteomes" id="UP001208570">
    <property type="component" value="Unassembled WGS sequence"/>
</dbReference>
<evidence type="ECO:0000256" key="2">
    <source>
        <dbReference type="ARBA" id="ARBA00023180"/>
    </source>
</evidence>
<protein>
    <recommendedName>
        <fullName evidence="6">Protein sleepless</fullName>
    </recommendedName>
</protein>
<dbReference type="InterPro" id="IPR050975">
    <property type="entry name" value="Sleep_regulator"/>
</dbReference>
<keyword evidence="1 3" id="KW-0732">Signal</keyword>